<evidence type="ECO:0000256" key="6">
    <source>
        <dbReference type="ARBA" id="ARBA00022747"/>
    </source>
</evidence>
<comment type="similarity">
    <text evidence="1">Belongs to the N(4)/N(6)-methyltransferase family.</text>
</comment>
<dbReference type="Pfam" id="PF12161">
    <property type="entry name" value="HsdM_N"/>
    <property type="match status" value="1"/>
</dbReference>
<gene>
    <name evidence="10" type="ORF">C7Y47_13920</name>
</gene>
<dbReference type="OrthoDB" id="9814572at2"/>
<dbReference type="Gene3D" id="1.20.1260.30">
    <property type="match status" value="1"/>
</dbReference>
<dbReference type="GO" id="GO:0032259">
    <property type="term" value="P:methylation"/>
    <property type="evidence" value="ECO:0007669"/>
    <property type="project" value="UniProtKB-KW"/>
</dbReference>
<dbReference type="PROSITE" id="PS00092">
    <property type="entry name" value="N6_MTASE"/>
    <property type="match status" value="1"/>
</dbReference>
<dbReference type="GO" id="GO:0008170">
    <property type="term" value="F:N-methyltransferase activity"/>
    <property type="evidence" value="ECO:0007669"/>
    <property type="project" value="InterPro"/>
</dbReference>
<comment type="caution">
    <text evidence="10">The sequence shown here is derived from an EMBL/GenBank/DDBJ whole genome shotgun (WGS) entry which is preliminary data.</text>
</comment>
<dbReference type="Pfam" id="PF02384">
    <property type="entry name" value="N6_Mtase"/>
    <property type="match status" value="1"/>
</dbReference>
<protein>
    <recommendedName>
        <fullName evidence="2">site-specific DNA-methyltransferase (adenine-specific)</fullName>
        <ecNumber evidence="2">2.1.1.72</ecNumber>
    </recommendedName>
</protein>
<evidence type="ECO:0000313" key="10">
    <source>
        <dbReference type="EMBL" id="TQR31713.1"/>
    </source>
</evidence>
<dbReference type="InterPro" id="IPR029063">
    <property type="entry name" value="SAM-dependent_MTases_sf"/>
</dbReference>
<accession>A0A544UGA4</accession>
<evidence type="ECO:0000256" key="3">
    <source>
        <dbReference type="ARBA" id="ARBA00022603"/>
    </source>
</evidence>
<dbReference type="EMBL" id="SADV01000010">
    <property type="protein sequence ID" value="TQR31713.1"/>
    <property type="molecule type" value="Genomic_DNA"/>
</dbReference>
<comment type="catalytic activity">
    <reaction evidence="7">
        <text>a 2'-deoxyadenosine in DNA + S-adenosyl-L-methionine = an N(6)-methyl-2'-deoxyadenosine in DNA + S-adenosyl-L-homocysteine + H(+)</text>
        <dbReference type="Rhea" id="RHEA:15197"/>
        <dbReference type="Rhea" id="RHEA-COMP:12418"/>
        <dbReference type="Rhea" id="RHEA-COMP:12419"/>
        <dbReference type="ChEBI" id="CHEBI:15378"/>
        <dbReference type="ChEBI" id="CHEBI:57856"/>
        <dbReference type="ChEBI" id="CHEBI:59789"/>
        <dbReference type="ChEBI" id="CHEBI:90615"/>
        <dbReference type="ChEBI" id="CHEBI:90616"/>
        <dbReference type="EC" id="2.1.1.72"/>
    </reaction>
</comment>
<dbReference type="GO" id="GO:0009007">
    <property type="term" value="F:site-specific DNA-methyltransferase (adenine-specific) activity"/>
    <property type="evidence" value="ECO:0007669"/>
    <property type="project" value="UniProtKB-EC"/>
</dbReference>
<dbReference type="SUPFAM" id="SSF53335">
    <property type="entry name" value="S-adenosyl-L-methionine-dependent methyltransferases"/>
    <property type="match status" value="1"/>
</dbReference>
<dbReference type="Gene3D" id="3.40.50.150">
    <property type="entry name" value="Vaccinia Virus protein VP39"/>
    <property type="match status" value="1"/>
</dbReference>
<dbReference type="AlphaFoldDB" id="A0A544UGA4"/>
<reference evidence="10 11" key="1">
    <citation type="submission" date="2018-03" db="EMBL/GenBank/DDBJ databases">
        <title>Aerobic endospore-forming bacteria genome sequencing and assembly.</title>
        <authorList>
            <person name="Cavalcante D.A."/>
            <person name="Driks A."/>
            <person name="Putonti C."/>
            <person name="De-Souza M.T."/>
        </authorList>
    </citation>
    <scope>NUCLEOTIDE SEQUENCE [LARGE SCALE GENOMIC DNA]</scope>
    <source>
        <strain evidence="10 11">SDF0037</strain>
    </source>
</reference>
<dbReference type="GO" id="GO:0009307">
    <property type="term" value="P:DNA restriction-modification system"/>
    <property type="evidence" value="ECO:0007669"/>
    <property type="project" value="UniProtKB-KW"/>
</dbReference>
<proteinExistence type="inferred from homology"/>
<dbReference type="GO" id="GO:0003677">
    <property type="term" value="F:DNA binding"/>
    <property type="evidence" value="ECO:0007669"/>
    <property type="project" value="InterPro"/>
</dbReference>
<evidence type="ECO:0000256" key="1">
    <source>
        <dbReference type="ARBA" id="ARBA00006594"/>
    </source>
</evidence>
<dbReference type="EC" id="2.1.1.72" evidence="2"/>
<evidence type="ECO:0000256" key="7">
    <source>
        <dbReference type="ARBA" id="ARBA00047942"/>
    </source>
</evidence>
<dbReference type="PRINTS" id="PR00507">
    <property type="entry name" value="N12N6MTFRASE"/>
</dbReference>
<dbReference type="InterPro" id="IPR022749">
    <property type="entry name" value="D12N6_MeTrfase_N"/>
</dbReference>
<evidence type="ECO:0000259" key="8">
    <source>
        <dbReference type="Pfam" id="PF02384"/>
    </source>
</evidence>
<name>A0A544UGA4_LYSSH</name>
<dbReference type="InterPro" id="IPR051537">
    <property type="entry name" value="DNA_Adenine_Mtase"/>
</dbReference>
<dbReference type="Proteomes" id="UP000317944">
    <property type="component" value="Unassembled WGS sequence"/>
</dbReference>
<evidence type="ECO:0000256" key="5">
    <source>
        <dbReference type="ARBA" id="ARBA00022691"/>
    </source>
</evidence>
<dbReference type="InterPro" id="IPR038333">
    <property type="entry name" value="T1MK-like_N_sf"/>
</dbReference>
<keyword evidence="3 10" id="KW-0489">Methyltransferase</keyword>
<evidence type="ECO:0000256" key="2">
    <source>
        <dbReference type="ARBA" id="ARBA00011900"/>
    </source>
</evidence>
<dbReference type="PANTHER" id="PTHR42933">
    <property type="entry name" value="SLR6095 PROTEIN"/>
    <property type="match status" value="1"/>
</dbReference>
<dbReference type="InterPro" id="IPR003356">
    <property type="entry name" value="DNA_methylase_A-5"/>
</dbReference>
<keyword evidence="5" id="KW-0949">S-adenosyl-L-methionine</keyword>
<evidence type="ECO:0000256" key="4">
    <source>
        <dbReference type="ARBA" id="ARBA00022679"/>
    </source>
</evidence>
<keyword evidence="4" id="KW-0808">Transferase</keyword>
<dbReference type="RefSeq" id="WP_142509318.1">
    <property type="nucleotide sequence ID" value="NZ_SADV01000010.1"/>
</dbReference>
<organism evidence="10 11">
    <name type="scientific">Lysinibacillus sphaericus</name>
    <name type="common">Bacillus sphaericus</name>
    <dbReference type="NCBI Taxonomy" id="1421"/>
    <lineage>
        <taxon>Bacteria</taxon>
        <taxon>Bacillati</taxon>
        <taxon>Bacillota</taxon>
        <taxon>Bacilli</taxon>
        <taxon>Bacillales</taxon>
        <taxon>Bacillaceae</taxon>
        <taxon>Lysinibacillus</taxon>
    </lineage>
</organism>
<keyword evidence="6" id="KW-0680">Restriction system</keyword>
<dbReference type="PANTHER" id="PTHR42933:SF3">
    <property type="entry name" value="TYPE I RESTRICTION ENZYME MJAVIII METHYLASE SUBUNIT"/>
    <property type="match status" value="1"/>
</dbReference>
<sequence length="498" mass="56424">MITGEIKNKIDNIWTTLWTEGNTNPLTNIEQLTYLLFIKGLDEGELTKENEAAFLGLDYKGIFSEMPADFTDMQKQHWPMMRWTQFKNLPAQEMYEVMVNTIFPFIKSLGGKEESAFSKYMKDAMFQINKPATLQKVVTALDSIPMEDRDTQGDIYEYLLSKLQTSGTNGQFRTPRHIINMIVELMKPSPEDIIIDPAMGSAGFLVSASVYLRKNHNDLFLVQGLNEHFHNDMFFGNDMDTTMLRIGAMNMMLHGVDAPNIDYRDSLSEENKEADKYTLVLANPPFKGSLDYEAVSNDLLKVAKTKKTELLFLSLILRTLKAGGRAAVIVPDGVLFGSSNAHKAIRKEIIDNNKLEAIISMPSGVFKPYAGVSTGIMIFTKTGTGGTDNVWFYDMKADGYSLDDKRTEIEANDIEDIIERFGNLQNEAERKRTDQSFFVPVDEIREQGYDLSINKYKEVEYEEVEYSSPKEILISINEIEKEIQAGIKELEGLLNANL</sequence>
<dbReference type="InterPro" id="IPR002052">
    <property type="entry name" value="DNA_methylase_N6_adenine_CS"/>
</dbReference>
<feature type="domain" description="DNA methylase adenine-specific" evidence="8">
    <location>
        <begin position="148"/>
        <end position="462"/>
    </location>
</feature>
<feature type="domain" description="N6 adenine-specific DNA methyltransferase N-terminal" evidence="9">
    <location>
        <begin position="6"/>
        <end position="140"/>
    </location>
</feature>
<evidence type="ECO:0000259" key="9">
    <source>
        <dbReference type="Pfam" id="PF12161"/>
    </source>
</evidence>
<evidence type="ECO:0000313" key="11">
    <source>
        <dbReference type="Proteomes" id="UP000317944"/>
    </source>
</evidence>